<dbReference type="InterPro" id="IPR042173">
    <property type="entry name" value="RNase_J_2"/>
</dbReference>
<comment type="similarity">
    <text evidence="9">Belongs to the metallo-beta-lactamase superfamily. RNA-metabolizing metallo-beta-lactamase-like family. Bacterial RNase J subfamily.</text>
</comment>
<dbReference type="Pfam" id="PF07521">
    <property type="entry name" value="RMMBL"/>
    <property type="match status" value="1"/>
</dbReference>
<keyword evidence="8 9" id="KW-0694">RNA-binding</keyword>
<feature type="binding site" evidence="12">
    <location>
        <position position="166"/>
    </location>
    <ligand>
        <name>Zn(2+)</name>
        <dbReference type="ChEBI" id="CHEBI:29105"/>
        <label>1</label>
        <note>catalytic</note>
    </ligand>
</feature>
<keyword evidence="3 12" id="KW-0479">Metal-binding</keyword>
<comment type="subcellular location">
    <subcellularLocation>
        <location evidence="9">Cytoplasm</location>
    </subcellularLocation>
</comment>
<feature type="binding site" evidence="12">
    <location>
        <position position="75"/>
    </location>
    <ligand>
        <name>Zn(2+)</name>
        <dbReference type="ChEBI" id="CHEBI:29105"/>
        <label>1</label>
        <note>catalytic</note>
    </ligand>
</feature>
<dbReference type="InterPro" id="IPR004613">
    <property type="entry name" value="RNase_J"/>
</dbReference>
<feature type="binding site" evidence="12">
    <location>
        <position position="50"/>
    </location>
    <ligand>
        <name>Ca(2+)</name>
        <dbReference type="ChEBI" id="CHEBI:29108"/>
    </ligand>
</feature>
<feature type="binding site" evidence="12">
    <location>
        <position position="144"/>
    </location>
    <ligand>
        <name>Zn(2+)</name>
        <dbReference type="ChEBI" id="CHEBI:29105"/>
        <label>1</label>
        <note>catalytic</note>
    </ligand>
</feature>
<dbReference type="Pfam" id="PF12706">
    <property type="entry name" value="Lactamase_B_2"/>
    <property type="match status" value="1"/>
</dbReference>
<dbReference type="GO" id="GO:0006364">
    <property type="term" value="P:rRNA processing"/>
    <property type="evidence" value="ECO:0007669"/>
    <property type="project" value="UniProtKB-UniRule"/>
</dbReference>
<keyword evidence="4 9" id="KW-0255">Endonuclease</keyword>
<evidence type="ECO:0000313" key="14">
    <source>
        <dbReference type="EMBL" id="HIW00807.1"/>
    </source>
</evidence>
<feature type="binding site" evidence="12">
    <location>
        <position position="80"/>
    </location>
    <ligand>
        <name>Zn(2+)</name>
        <dbReference type="ChEBI" id="CHEBI:29105"/>
        <label>1</label>
        <note>catalytic</note>
    </ligand>
</feature>
<dbReference type="InterPro" id="IPR041636">
    <property type="entry name" value="RNase_J_C"/>
</dbReference>
<dbReference type="GO" id="GO:0005737">
    <property type="term" value="C:cytoplasm"/>
    <property type="evidence" value="ECO:0007669"/>
    <property type="project" value="UniProtKB-SubCell"/>
</dbReference>
<feature type="binding site" evidence="12">
    <location>
        <position position="79"/>
    </location>
    <ligand>
        <name>Zn(2+)</name>
        <dbReference type="ChEBI" id="CHEBI:29105"/>
        <label>2</label>
        <note>catalytic</note>
    </ligand>
</feature>
<evidence type="ECO:0000256" key="4">
    <source>
        <dbReference type="ARBA" id="ARBA00022759"/>
    </source>
</evidence>
<protein>
    <recommendedName>
        <fullName evidence="9">Ribonuclease J</fullName>
        <shortName evidence="9">RNase J</shortName>
        <ecNumber evidence="9">3.1.-.-</ecNumber>
    </recommendedName>
</protein>
<evidence type="ECO:0000256" key="3">
    <source>
        <dbReference type="ARBA" id="ARBA00022723"/>
    </source>
</evidence>
<feature type="domain" description="Metallo-beta-lactamase" evidence="13">
    <location>
        <begin position="22"/>
        <end position="219"/>
    </location>
</feature>
<evidence type="ECO:0000256" key="7">
    <source>
        <dbReference type="ARBA" id="ARBA00022839"/>
    </source>
</evidence>
<dbReference type="GO" id="GO:0004534">
    <property type="term" value="F:5'-3' RNA exonuclease activity"/>
    <property type="evidence" value="ECO:0007669"/>
    <property type="project" value="UniProtKB-UniRule"/>
</dbReference>
<dbReference type="EC" id="3.1.-.-" evidence="9"/>
<sequence>MAIELNTDTLVITPLGGLGEIGLNCQLWETSQGVVMVDCGLMFPSDEHLGVDVLIPHFGAVTAIKNNILGIVLTHGHEDHIGALPWIVPELRGVDIYGSPLTLALVEHKLEERNILDLVHLHVVSPEQVVTLGDMHFHFFPVCHSIPQGYALGVETPAGRIIHTGDFKVDANPLSGSGTDLGMFRAFAGEDGVRLLMSDSTNIERAGRSLTEREVQASLDAVFAKAEGRIVITLFSSHLQRIQEVFDLAEKYGRTVVISGRSLANNIEMAKDLGILRTPGGFFNAYSEVPDLADNEIVLIVTGAQGEPMSALSRMAYGGHRRLSIRKGDTVVMSSRVIPGNARVISHLIDEIYRQGAEVLYESVWAIHASGHAQKDELRDMFEATRPEYFVPVHGEYRHLVKHGQLAVQCGVDKDKVVILEDGHPLRIDRESVSRLPNIPVEYTLVDGKGVGDVGVSVLKERRILGDEGMVIVVLVKDSETGYVLYGPEIISKGFVFEQFRYVFDDAKCLVIDELEKARSCQQSDTVLQEGIRSALRHFFRRVLDRDPIVVAIISEV</sequence>
<dbReference type="InterPro" id="IPR001587">
    <property type="entry name" value="RNase_J_CS"/>
</dbReference>
<dbReference type="Gene3D" id="3.60.15.10">
    <property type="entry name" value="Ribonuclease Z/Hydroxyacylglutathione hydrolase-like"/>
    <property type="match status" value="1"/>
</dbReference>
<dbReference type="Pfam" id="PF22505">
    <property type="entry name" value="RNase_J_b_CASP"/>
    <property type="match status" value="1"/>
</dbReference>
<reference evidence="14" key="1">
    <citation type="journal article" date="2021" name="PeerJ">
        <title>Extensive microbial diversity within the chicken gut microbiome revealed by metagenomics and culture.</title>
        <authorList>
            <person name="Gilroy R."/>
            <person name="Ravi A."/>
            <person name="Getino M."/>
            <person name="Pursley I."/>
            <person name="Horton D.L."/>
            <person name="Alikhan N.F."/>
            <person name="Baker D."/>
            <person name="Gharbi K."/>
            <person name="Hall N."/>
            <person name="Watson M."/>
            <person name="Adriaenssens E.M."/>
            <person name="Foster-Nyarko E."/>
            <person name="Jarju S."/>
            <person name="Secka A."/>
            <person name="Antonio M."/>
            <person name="Oren A."/>
            <person name="Chaudhuri R.R."/>
            <person name="La Ragione R."/>
            <person name="Hildebrand F."/>
            <person name="Pallen M.J."/>
        </authorList>
    </citation>
    <scope>NUCLEOTIDE SEQUENCE</scope>
    <source>
        <strain evidence="14">ChiHecec2B26-446</strain>
    </source>
</reference>
<dbReference type="PROSITE" id="PS01292">
    <property type="entry name" value="UPF0036"/>
    <property type="match status" value="1"/>
</dbReference>
<evidence type="ECO:0000256" key="5">
    <source>
        <dbReference type="ARBA" id="ARBA00022801"/>
    </source>
</evidence>
<evidence type="ECO:0000256" key="6">
    <source>
        <dbReference type="ARBA" id="ARBA00022833"/>
    </source>
</evidence>
<feature type="binding site" evidence="9 11">
    <location>
        <begin position="368"/>
        <end position="372"/>
    </location>
    <ligand>
        <name>substrate</name>
    </ligand>
</feature>
<dbReference type="Gene3D" id="3.10.20.580">
    <property type="match status" value="1"/>
</dbReference>
<gene>
    <name evidence="9" type="primary">rnj</name>
    <name evidence="14" type="ORF">H9894_06410</name>
</gene>
<dbReference type="PANTHER" id="PTHR43694:SF1">
    <property type="entry name" value="RIBONUCLEASE J"/>
    <property type="match status" value="1"/>
</dbReference>
<evidence type="ECO:0000313" key="15">
    <source>
        <dbReference type="Proteomes" id="UP000886752"/>
    </source>
</evidence>
<dbReference type="InterPro" id="IPR001279">
    <property type="entry name" value="Metallo-B-lactamas"/>
</dbReference>
<keyword evidence="5 9" id="KW-0378">Hydrolase</keyword>
<proteinExistence type="inferred from homology"/>
<dbReference type="PANTHER" id="PTHR43694">
    <property type="entry name" value="RIBONUCLEASE J"/>
    <property type="match status" value="1"/>
</dbReference>
<dbReference type="CDD" id="cd07714">
    <property type="entry name" value="RNaseJ_MBL-fold"/>
    <property type="match status" value="1"/>
</dbReference>
<evidence type="ECO:0000256" key="10">
    <source>
        <dbReference type="PIRSR" id="PIRSR004803-1"/>
    </source>
</evidence>
<feature type="binding site" evidence="11">
    <location>
        <begin position="236"/>
        <end position="238"/>
    </location>
    <ligand>
        <name>substrate</name>
    </ligand>
</feature>
<comment type="subunit">
    <text evidence="9">Homodimer, may be a subunit of the RNA degradosome.</text>
</comment>
<name>A0A9D1PW25_9BACT</name>
<dbReference type="SMART" id="SM00849">
    <property type="entry name" value="Lactamase_B"/>
    <property type="match status" value="1"/>
</dbReference>
<keyword evidence="12" id="KW-0106">Calcium</keyword>
<dbReference type="GO" id="GO:0003723">
    <property type="term" value="F:RNA binding"/>
    <property type="evidence" value="ECO:0007669"/>
    <property type="project" value="UniProtKB-UniRule"/>
</dbReference>
<comment type="caution">
    <text evidence="14">The sequence shown here is derived from an EMBL/GenBank/DDBJ whole genome shotgun (WGS) entry which is preliminary data.</text>
</comment>
<dbReference type="InterPro" id="IPR036866">
    <property type="entry name" value="RibonucZ/Hydroxyglut_hydro"/>
</dbReference>
<dbReference type="AlphaFoldDB" id="A0A9D1PW25"/>
<dbReference type="PIRSF" id="PIRSF004803">
    <property type="entry name" value="RnjA"/>
    <property type="match status" value="1"/>
</dbReference>
<keyword evidence="9" id="KW-0698">rRNA processing</keyword>
<feature type="binding site" evidence="12">
    <location>
        <position position="447"/>
    </location>
    <ligand>
        <name>Ca(2+)</name>
        <dbReference type="ChEBI" id="CHEBI:29108"/>
    </ligand>
</feature>
<evidence type="ECO:0000256" key="1">
    <source>
        <dbReference type="ARBA" id="ARBA00022490"/>
    </source>
</evidence>
<dbReference type="NCBIfam" id="TIGR00649">
    <property type="entry name" value="MG423"/>
    <property type="match status" value="1"/>
</dbReference>
<dbReference type="Proteomes" id="UP000886752">
    <property type="component" value="Unassembled WGS sequence"/>
</dbReference>
<evidence type="ECO:0000256" key="12">
    <source>
        <dbReference type="PIRSR" id="PIRSR004803-3"/>
    </source>
</evidence>
<keyword evidence="7 9" id="KW-0269">Exonuclease</keyword>
<dbReference type="SUPFAM" id="SSF56281">
    <property type="entry name" value="Metallo-hydrolase/oxidoreductase"/>
    <property type="match status" value="1"/>
</dbReference>
<dbReference type="EMBL" id="DXHV01000062">
    <property type="protein sequence ID" value="HIW00807.1"/>
    <property type="molecule type" value="Genomic_DNA"/>
</dbReference>
<keyword evidence="1 9" id="KW-0963">Cytoplasm</keyword>
<feature type="binding site" evidence="12">
    <location>
        <position position="77"/>
    </location>
    <ligand>
        <name>Zn(2+)</name>
        <dbReference type="ChEBI" id="CHEBI:29105"/>
        <label>1</label>
        <note>catalytic</note>
    </ligand>
</feature>
<evidence type="ECO:0000256" key="8">
    <source>
        <dbReference type="ARBA" id="ARBA00022884"/>
    </source>
</evidence>
<feature type="binding site" evidence="12">
    <location>
        <position position="394"/>
    </location>
    <ligand>
        <name>Zn(2+)</name>
        <dbReference type="ChEBI" id="CHEBI:29105"/>
        <label>1</label>
        <note>catalytic</note>
    </ligand>
</feature>
<dbReference type="Pfam" id="PF17770">
    <property type="entry name" value="RNase_J_C"/>
    <property type="match status" value="1"/>
</dbReference>
<dbReference type="GO" id="GO:0008270">
    <property type="term" value="F:zinc ion binding"/>
    <property type="evidence" value="ECO:0007669"/>
    <property type="project" value="InterPro"/>
</dbReference>
<evidence type="ECO:0000256" key="9">
    <source>
        <dbReference type="HAMAP-Rule" id="MF_01491"/>
    </source>
</evidence>
<feature type="active site" description="Proton acceptor" evidence="10">
    <location>
        <position position="372"/>
    </location>
</feature>
<accession>A0A9D1PW25</accession>
<dbReference type="Gene3D" id="3.40.50.10710">
    <property type="entry name" value="Metallo-hydrolase/oxidoreductase"/>
    <property type="match status" value="1"/>
</dbReference>
<feature type="binding site" evidence="12">
    <location>
        <position position="52"/>
    </location>
    <ligand>
        <name>Ca(2+)</name>
        <dbReference type="ChEBI" id="CHEBI:29108"/>
    </ligand>
</feature>
<dbReference type="GO" id="GO:0004521">
    <property type="term" value="F:RNA endonuclease activity"/>
    <property type="evidence" value="ECO:0007669"/>
    <property type="project" value="UniProtKB-UniRule"/>
</dbReference>
<comment type="cofactor">
    <cofactor evidence="12">
        <name>Ca(2+)</name>
        <dbReference type="ChEBI" id="CHEBI:29108"/>
    </cofactor>
    <text evidence="12">Binds 1 Ca(2+) cation per subunit. Seen in 1 crystal structure, it is not clear if it is physiologically important.</text>
</comment>
<feature type="active site" description="Proton donor" evidence="10">
    <location>
        <position position="199"/>
    </location>
</feature>
<keyword evidence="6 12" id="KW-0862">Zinc</keyword>
<evidence type="ECO:0000259" key="13">
    <source>
        <dbReference type="SMART" id="SM00849"/>
    </source>
</evidence>
<evidence type="ECO:0000256" key="2">
    <source>
        <dbReference type="ARBA" id="ARBA00022722"/>
    </source>
</evidence>
<dbReference type="InterPro" id="IPR030854">
    <property type="entry name" value="RNase_J_bac"/>
</dbReference>
<dbReference type="InterPro" id="IPR011108">
    <property type="entry name" value="RMMBL"/>
</dbReference>
<keyword evidence="2 9" id="KW-0540">Nuclease</keyword>
<dbReference type="InterPro" id="IPR055132">
    <property type="entry name" value="RNase_J_b_CASP"/>
</dbReference>
<dbReference type="HAMAP" id="MF_01491">
    <property type="entry name" value="RNase_J_bact"/>
    <property type="match status" value="1"/>
</dbReference>
<comment type="function">
    <text evidence="9">An RNase that has 5'-3' exonuclease and possibly endonuclease activity. Involved in maturation of rRNA and in some organisms also mRNA maturation and/or decay.</text>
</comment>
<organism evidence="14 15">
    <name type="scientific">Candidatus Desulfovibrio intestinipullorum</name>
    <dbReference type="NCBI Taxonomy" id="2838536"/>
    <lineage>
        <taxon>Bacteria</taxon>
        <taxon>Pseudomonadati</taxon>
        <taxon>Thermodesulfobacteriota</taxon>
        <taxon>Desulfovibrionia</taxon>
        <taxon>Desulfovibrionales</taxon>
        <taxon>Desulfovibrionaceae</taxon>
        <taxon>Desulfovibrio</taxon>
    </lineage>
</organism>
<reference evidence="14" key="2">
    <citation type="submission" date="2021-04" db="EMBL/GenBank/DDBJ databases">
        <authorList>
            <person name="Gilroy R."/>
        </authorList>
    </citation>
    <scope>NUCLEOTIDE SEQUENCE</scope>
    <source>
        <strain evidence="14">ChiHecec2B26-446</strain>
    </source>
</reference>
<comment type="cofactor">
    <cofactor evidence="12">
        <name>Zn(2+)</name>
        <dbReference type="ChEBI" id="CHEBI:29105"/>
    </cofactor>
    <text evidence="12">Binds 2 Zn(2+) ions per subunit. It is not clear if Zn(2+) or Mg(2+) is physiologically important.</text>
</comment>
<evidence type="ECO:0000256" key="11">
    <source>
        <dbReference type="PIRSR" id="PIRSR004803-2"/>
    </source>
</evidence>